<dbReference type="EMBL" id="AOME01000028">
    <property type="protein sequence ID" value="EMA54394.1"/>
    <property type="molecule type" value="Genomic_DNA"/>
</dbReference>
<dbReference type="Proteomes" id="UP000011625">
    <property type="component" value="Unassembled WGS sequence"/>
</dbReference>
<accession>M0NBC3</accession>
<evidence type="ECO:0008006" key="3">
    <source>
        <dbReference type="Google" id="ProtNLM"/>
    </source>
</evidence>
<proteinExistence type="predicted"/>
<dbReference type="RefSeq" id="WP_005041351.1">
    <property type="nucleotide sequence ID" value="NZ_AOME01000028.1"/>
</dbReference>
<protein>
    <recommendedName>
        <fullName evidence="3">Calcium binding protein from Anabaena CcbP</fullName>
    </recommendedName>
</protein>
<dbReference type="STRING" id="1227456.C450_06175"/>
<evidence type="ECO:0000313" key="1">
    <source>
        <dbReference type="EMBL" id="EMA54394.1"/>
    </source>
</evidence>
<reference evidence="1 2" key="1">
    <citation type="journal article" date="2014" name="PLoS Genet.">
        <title>Phylogenetically driven sequencing of extremely halophilic archaea reveals strategies for static and dynamic osmo-response.</title>
        <authorList>
            <person name="Becker E.A."/>
            <person name="Seitzer P.M."/>
            <person name="Tritt A."/>
            <person name="Larsen D."/>
            <person name="Krusor M."/>
            <person name="Yao A.I."/>
            <person name="Wu D."/>
            <person name="Madern D."/>
            <person name="Eisen J.A."/>
            <person name="Darling A.E."/>
            <person name="Facciotti M.T."/>
        </authorList>
    </citation>
    <scope>NUCLEOTIDE SEQUENCE [LARGE SCALE GENOMIC DNA]</scope>
    <source>
        <strain evidence="1 2">DSM 8989</strain>
    </source>
</reference>
<evidence type="ECO:0000313" key="2">
    <source>
        <dbReference type="Proteomes" id="UP000011625"/>
    </source>
</evidence>
<dbReference type="AlphaFoldDB" id="M0NBC3"/>
<sequence length="122" mass="14345">MTVDRDEERDERIRMEVIVDAYTSEEQALGWYYYLEDKVGFPFQAQCIQERTVSPLEVGEEVRVEGMADEGDCMSEMFVRIEWMDREFGVPLSQLELADMDSDTQEAVADWHYWNGRGNRLC</sequence>
<dbReference type="Gene3D" id="6.10.140.400">
    <property type="match status" value="2"/>
</dbReference>
<name>M0NBC3_9EURY</name>
<gene>
    <name evidence="1" type="ORF">C450_06175</name>
</gene>
<organism evidence="1 2">
    <name type="scientific">Halococcus salifodinae DSM 8989</name>
    <dbReference type="NCBI Taxonomy" id="1227456"/>
    <lineage>
        <taxon>Archaea</taxon>
        <taxon>Methanobacteriati</taxon>
        <taxon>Methanobacteriota</taxon>
        <taxon>Stenosarchaea group</taxon>
        <taxon>Halobacteria</taxon>
        <taxon>Halobacteriales</taxon>
        <taxon>Halococcaceae</taxon>
        <taxon>Halococcus</taxon>
    </lineage>
</organism>
<comment type="caution">
    <text evidence="1">The sequence shown here is derived from an EMBL/GenBank/DDBJ whole genome shotgun (WGS) entry which is preliminary data.</text>
</comment>
<dbReference type="Pfam" id="PF11535">
    <property type="entry name" value="Calci_bind_CcbP"/>
    <property type="match status" value="1"/>
</dbReference>
<dbReference type="PATRIC" id="fig|1227456.3.peg.1242"/>
<dbReference type="InterPro" id="IPR020994">
    <property type="entry name" value="Uncharacterised_Ca-bd_CcbP"/>
</dbReference>
<dbReference type="OrthoDB" id="183113at2157"/>
<keyword evidence="2" id="KW-1185">Reference proteome</keyword>